<dbReference type="GO" id="GO:0030368">
    <property type="term" value="F:interleukin-17 receptor activity"/>
    <property type="evidence" value="ECO:0007669"/>
    <property type="project" value="InterPro"/>
</dbReference>
<keyword evidence="3" id="KW-1003">Cell membrane</keyword>
<evidence type="ECO:0000256" key="9">
    <source>
        <dbReference type="ARBA" id="ARBA00023180"/>
    </source>
</evidence>
<dbReference type="Pfam" id="PF15037">
    <property type="entry name" value="IL17_R_N"/>
    <property type="match status" value="1"/>
</dbReference>
<evidence type="ECO:0000256" key="4">
    <source>
        <dbReference type="ARBA" id="ARBA00022692"/>
    </source>
</evidence>
<evidence type="ECO:0000256" key="12">
    <source>
        <dbReference type="SAM" id="Phobius"/>
    </source>
</evidence>
<keyword evidence="10" id="KW-0395">Inflammatory response</keyword>
<dbReference type="GO" id="GO:0006954">
    <property type="term" value="P:inflammatory response"/>
    <property type="evidence" value="ECO:0007669"/>
    <property type="project" value="UniProtKB-KW"/>
</dbReference>
<accession>A0A6J0TVJ5</accession>
<dbReference type="InterPro" id="IPR027841">
    <property type="entry name" value="IL-17_rcpt_C/E_N"/>
</dbReference>
<gene>
    <name evidence="16" type="primary">IL17RC</name>
</gene>
<dbReference type="GeneID" id="110079906"/>
<evidence type="ECO:0000256" key="5">
    <source>
        <dbReference type="ARBA" id="ARBA00022729"/>
    </source>
</evidence>
<feature type="chain" id="PRO_5047119756" evidence="13">
    <location>
        <begin position="17"/>
        <end position="739"/>
    </location>
</feature>
<keyword evidence="5 13" id="KW-0732">Signal</keyword>
<dbReference type="Proteomes" id="UP001652642">
    <property type="component" value="Chromosome 2"/>
</dbReference>
<dbReference type="AlphaFoldDB" id="A0A6J0TVJ5"/>
<dbReference type="KEGG" id="pvt:110079906"/>
<keyword evidence="9" id="KW-0325">Glycoprotein</keyword>
<feature type="region of interest" description="Disordered" evidence="11">
    <location>
        <begin position="718"/>
        <end position="739"/>
    </location>
</feature>
<dbReference type="OrthoDB" id="9949622at2759"/>
<dbReference type="Pfam" id="PF08357">
    <property type="entry name" value="SEFIR"/>
    <property type="match status" value="1"/>
</dbReference>
<keyword evidence="7 12" id="KW-0472">Membrane</keyword>
<evidence type="ECO:0000256" key="10">
    <source>
        <dbReference type="ARBA" id="ARBA00023198"/>
    </source>
</evidence>
<evidence type="ECO:0000256" key="13">
    <source>
        <dbReference type="SAM" id="SignalP"/>
    </source>
</evidence>
<protein>
    <submittedName>
        <fullName evidence="16">Interleukin-17 receptor C isoform X1</fullName>
    </submittedName>
</protein>
<evidence type="ECO:0000256" key="1">
    <source>
        <dbReference type="ARBA" id="ARBA00004162"/>
    </source>
</evidence>
<keyword evidence="8 16" id="KW-0675">Receptor</keyword>
<evidence type="ECO:0000256" key="3">
    <source>
        <dbReference type="ARBA" id="ARBA00022475"/>
    </source>
</evidence>
<evidence type="ECO:0000256" key="7">
    <source>
        <dbReference type="ARBA" id="ARBA00023136"/>
    </source>
</evidence>
<reference evidence="15" key="1">
    <citation type="submission" date="2025-05" db="UniProtKB">
        <authorList>
            <consortium name="RefSeq"/>
        </authorList>
    </citation>
    <scope>NUCLEOTIDE SEQUENCE [LARGE SCALE GENOMIC DNA]</scope>
</reference>
<feature type="transmembrane region" description="Helical" evidence="12">
    <location>
        <begin position="474"/>
        <end position="494"/>
    </location>
</feature>
<dbReference type="Gene3D" id="3.40.50.11530">
    <property type="match status" value="1"/>
</dbReference>
<dbReference type="CTD" id="84818"/>
<dbReference type="PROSITE" id="PS51534">
    <property type="entry name" value="SEFIR"/>
    <property type="match status" value="1"/>
</dbReference>
<feature type="transmembrane region" description="Helical" evidence="12">
    <location>
        <begin position="582"/>
        <end position="601"/>
    </location>
</feature>
<comment type="subcellular location">
    <subcellularLocation>
        <location evidence="1">Cell membrane</location>
        <topology evidence="1">Single-pass membrane protein</topology>
    </subcellularLocation>
    <subcellularLocation>
        <location evidence="2">Membrane</location>
        <topology evidence="2">Single-pass type I membrane protein</topology>
    </subcellularLocation>
</comment>
<evidence type="ECO:0000256" key="11">
    <source>
        <dbReference type="SAM" id="MobiDB-lite"/>
    </source>
</evidence>
<evidence type="ECO:0000256" key="6">
    <source>
        <dbReference type="ARBA" id="ARBA00022989"/>
    </source>
</evidence>
<dbReference type="InterPro" id="IPR013568">
    <property type="entry name" value="SEFIR_dom"/>
</dbReference>
<dbReference type="GO" id="GO:0005886">
    <property type="term" value="C:plasma membrane"/>
    <property type="evidence" value="ECO:0007669"/>
    <property type="project" value="UniProtKB-SubCell"/>
</dbReference>
<evidence type="ECO:0000313" key="16">
    <source>
        <dbReference type="RefSeq" id="XP_020651025.2"/>
    </source>
</evidence>
<organism evidence="15 16">
    <name type="scientific">Pogona vitticeps</name>
    <name type="common">central bearded dragon</name>
    <dbReference type="NCBI Taxonomy" id="103695"/>
    <lineage>
        <taxon>Eukaryota</taxon>
        <taxon>Metazoa</taxon>
        <taxon>Chordata</taxon>
        <taxon>Craniata</taxon>
        <taxon>Vertebrata</taxon>
        <taxon>Euteleostomi</taxon>
        <taxon>Lepidosauria</taxon>
        <taxon>Squamata</taxon>
        <taxon>Bifurcata</taxon>
        <taxon>Unidentata</taxon>
        <taxon>Episquamata</taxon>
        <taxon>Toxicofera</taxon>
        <taxon>Iguania</taxon>
        <taxon>Acrodonta</taxon>
        <taxon>Agamidae</taxon>
        <taxon>Amphibolurinae</taxon>
        <taxon>Pogona</taxon>
    </lineage>
</organism>
<feature type="domain" description="SEFIR" evidence="14">
    <location>
        <begin position="518"/>
        <end position="672"/>
    </location>
</feature>
<keyword evidence="15" id="KW-1185">Reference proteome</keyword>
<sequence length="739" mass="82156">MWIWVLALIFPHIPFACFHPSAILDTVNCSQGLGCRILEVDGLCGETVPDPDRGAILTLTHMEMSNTLRCQKQKDCIPCVQVTLRLGLLEPPALDAKQNGGAEKSSMSSKRHHGNTGEVLQTHVLLSSWTYPSSRCVTVEIRLPHGHDWNNSSLGFLHFDCFPVAIRGELYVTAFTNPPYPSPGLLQLTHYGPDCTWHKAQDAIRLCQVPKLEASVGPEEAVLHVSDVPEGLHFHLLLYLNQTSKFESMGEGTTMLTGPENVSIPISWVLPCLCLQVWPEVEDQEDPPRTHLCPFASNAEALSRAWAQSHLDLEAFEGNLSCSISAPCDLSGVIVPCWRGERSACHPLHPQLHMTLILHVPQEFPGLRPHPNLCVQVISNGTIYLQRCLQEENAGPHLLLRKTPGSQGNASAHILEEGKWVLISQAAITRNGFLEEALEHDLQSGECMLLWEAVDNETGMLWACSLEKYHRTRWAPAWMITLFGLCFILLVLLLKKEALKDWLRILKEDYTSGGVFQGQHVLLLYSPDHRGFERLVGTLAGALSQLQLSVSLELWSRGEMRSLGPMQWLHAQKRRVLQEGGIVVLLFSPGALAGCAQWLGWGQKATLLSPDKPDSTFLASLNCVLPDFLVGKARDKYIVACFEELLPVDKIPPLFHSVPVYALPSQLFSFLQTLAGLKGRAHPQRGNLKRHAVWISKSLERAVRECQQKQASWQHEVPLLTPQPADEETKGADYPFAAS</sequence>
<keyword evidence="4 12" id="KW-0812">Transmembrane</keyword>
<dbReference type="RefSeq" id="XP_020651025.2">
    <property type="nucleotide sequence ID" value="XM_020795366.2"/>
</dbReference>
<evidence type="ECO:0000259" key="14">
    <source>
        <dbReference type="PROSITE" id="PS51534"/>
    </source>
</evidence>
<dbReference type="PANTHER" id="PTHR15583:SF12">
    <property type="entry name" value="INTERLEUKIN-17 RECEPTOR C"/>
    <property type="match status" value="1"/>
</dbReference>
<dbReference type="PANTHER" id="PTHR15583">
    <property type="entry name" value="INTERLEUKIN-17 RECEPTOR"/>
    <property type="match status" value="1"/>
</dbReference>
<dbReference type="InParanoid" id="A0A6J0TVJ5"/>
<feature type="signal peptide" evidence="13">
    <location>
        <begin position="1"/>
        <end position="16"/>
    </location>
</feature>
<dbReference type="InterPro" id="IPR039465">
    <property type="entry name" value="IL-17_rcpt-like"/>
</dbReference>
<evidence type="ECO:0000313" key="15">
    <source>
        <dbReference type="Proteomes" id="UP001652642"/>
    </source>
</evidence>
<keyword evidence="6 12" id="KW-1133">Transmembrane helix</keyword>
<feature type="region of interest" description="Disordered" evidence="11">
    <location>
        <begin position="95"/>
        <end position="115"/>
    </location>
</feature>
<proteinExistence type="predicted"/>
<name>A0A6J0TVJ5_9SAUR</name>
<evidence type="ECO:0000256" key="2">
    <source>
        <dbReference type="ARBA" id="ARBA00004479"/>
    </source>
</evidence>
<evidence type="ECO:0000256" key="8">
    <source>
        <dbReference type="ARBA" id="ARBA00023170"/>
    </source>
</evidence>
<reference evidence="16" key="2">
    <citation type="submission" date="2025-08" db="UniProtKB">
        <authorList>
            <consortium name="RefSeq"/>
        </authorList>
    </citation>
    <scope>IDENTIFICATION</scope>
</reference>